<sequence>MSDELLNKVIETVNKSGMPVEMYCSKIFTKNGWEVNHLTHYKEDDASSPLREIDLVCTPPGHKNIRVVVSCKQSKDNHWILHSIQNPMSRYPYFDEKKSQVSAFMEIPFIIEPTEVHSYFIRESHREIWSYLHEDLEVLKEDEKDLLEEHDVNFEQFREYWAPERISIFQSVLNRKESDDAQIRNAGLSALSAIKSLSGFNKEDDRIFFDDPSSEELTYWIPLIVFGGKLFEVYYGDDYENIDLNERGQVTTDNLKIQEINRARCTFTTDLSLTPFEGYSTLGIDVVTLNSLEEIMNLIINAVNLIETSEIAANVISDWATYLKFKGYSI</sequence>
<proteinExistence type="predicted"/>
<protein>
    <submittedName>
        <fullName evidence="1">Uncharacterized protein</fullName>
    </submittedName>
</protein>
<accession>A0AA96RDQ5</accession>
<dbReference type="EMBL" id="CP130318">
    <property type="protein sequence ID" value="WNQ09671.1"/>
    <property type="molecule type" value="Genomic_DNA"/>
</dbReference>
<evidence type="ECO:0000313" key="2">
    <source>
        <dbReference type="Proteomes" id="UP001305702"/>
    </source>
</evidence>
<evidence type="ECO:0000313" key="1">
    <source>
        <dbReference type="EMBL" id="WNQ09671.1"/>
    </source>
</evidence>
<gene>
    <name evidence="1" type="ORF">MJA45_18835</name>
</gene>
<name>A0AA96RDQ5_9BACL</name>
<dbReference type="Proteomes" id="UP001305702">
    <property type="component" value="Chromosome"/>
</dbReference>
<keyword evidence="2" id="KW-1185">Reference proteome</keyword>
<organism evidence="1 2">
    <name type="scientific">Paenibacillus aurantius</name>
    <dbReference type="NCBI Taxonomy" id="2918900"/>
    <lineage>
        <taxon>Bacteria</taxon>
        <taxon>Bacillati</taxon>
        <taxon>Bacillota</taxon>
        <taxon>Bacilli</taxon>
        <taxon>Bacillales</taxon>
        <taxon>Paenibacillaceae</taxon>
        <taxon>Paenibacillus</taxon>
    </lineage>
</organism>
<reference evidence="1 2" key="1">
    <citation type="submission" date="2022-02" db="EMBL/GenBank/DDBJ databases">
        <title>Paenibacillus sp. MBLB1776 Whole Genome Shotgun Sequencing.</title>
        <authorList>
            <person name="Hwang C.Y."/>
            <person name="Cho E.-S."/>
            <person name="Seo M.-J."/>
        </authorList>
    </citation>
    <scope>NUCLEOTIDE SEQUENCE [LARGE SCALE GENOMIC DNA]</scope>
    <source>
        <strain evidence="1 2">MBLB1776</strain>
    </source>
</reference>
<dbReference type="RefSeq" id="WP_315603445.1">
    <property type="nucleotide sequence ID" value="NZ_CP130318.1"/>
</dbReference>
<dbReference type="KEGG" id="paun:MJA45_18835"/>
<dbReference type="AlphaFoldDB" id="A0AA96RDQ5"/>